<dbReference type="InterPro" id="IPR050759">
    <property type="entry name" value="Serine_protease_kringle"/>
</dbReference>
<dbReference type="AlphaFoldDB" id="A0A8J5XHH7"/>
<gene>
    <name evidence="5" type="ORF">KFE25_000704</name>
</gene>
<feature type="region of interest" description="Disordered" evidence="3">
    <location>
        <begin position="237"/>
        <end position="285"/>
    </location>
</feature>
<dbReference type="InterPro" id="IPR000001">
    <property type="entry name" value="Kringle"/>
</dbReference>
<dbReference type="Pfam" id="PF00051">
    <property type="entry name" value="Kringle"/>
    <property type="match status" value="1"/>
</dbReference>
<feature type="region of interest" description="Disordered" evidence="3">
    <location>
        <begin position="463"/>
        <end position="507"/>
    </location>
</feature>
<feature type="domain" description="Kringle" evidence="4">
    <location>
        <begin position="286"/>
        <end position="357"/>
    </location>
</feature>
<dbReference type="SMART" id="SM00130">
    <property type="entry name" value="KR"/>
    <property type="match status" value="2"/>
</dbReference>
<protein>
    <recommendedName>
        <fullName evidence="4">Kringle domain-containing protein</fullName>
    </recommendedName>
</protein>
<organism evidence="5 6">
    <name type="scientific">Diacronema lutheri</name>
    <name type="common">Unicellular marine alga</name>
    <name type="synonym">Monochrysis lutheri</name>
    <dbReference type="NCBI Taxonomy" id="2081491"/>
    <lineage>
        <taxon>Eukaryota</taxon>
        <taxon>Haptista</taxon>
        <taxon>Haptophyta</taxon>
        <taxon>Pavlovophyceae</taxon>
        <taxon>Pavlovales</taxon>
        <taxon>Pavlovaceae</taxon>
        <taxon>Diacronema</taxon>
    </lineage>
</organism>
<evidence type="ECO:0000259" key="4">
    <source>
        <dbReference type="PROSITE" id="PS50070"/>
    </source>
</evidence>
<keyword evidence="1" id="KW-0420">Kringle</keyword>
<dbReference type="InterPro" id="IPR038178">
    <property type="entry name" value="Kringle_sf"/>
</dbReference>
<evidence type="ECO:0000256" key="1">
    <source>
        <dbReference type="ARBA" id="ARBA00022572"/>
    </source>
</evidence>
<proteinExistence type="predicted"/>
<evidence type="ECO:0000313" key="5">
    <source>
        <dbReference type="EMBL" id="KAG8467388.1"/>
    </source>
</evidence>
<dbReference type="SUPFAM" id="SSF57440">
    <property type="entry name" value="Kringle-like"/>
    <property type="match status" value="2"/>
</dbReference>
<evidence type="ECO:0000256" key="3">
    <source>
        <dbReference type="SAM" id="MobiDB-lite"/>
    </source>
</evidence>
<evidence type="ECO:0000313" key="6">
    <source>
        <dbReference type="Proteomes" id="UP000751190"/>
    </source>
</evidence>
<keyword evidence="2" id="KW-1015">Disulfide bond</keyword>
<reference evidence="5" key="1">
    <citation type="submission" date="2021-05" db="EMBL/GenBank/DDBJ databases">
        <title>The genome of the haptophyte Pavlova lutheri (Diacronema luteri, Pavlovales) - a model for lipid biosynthesis in eukaryotic algae.</title>
        <authorList>
            <person name="Hulatt C.J."/>
            <person name="Posewitz M.C."/>
        </authorList>
    </citation>
    <scope>NUCLEOTIDE SEQUENCE</scope>
    <source>
        <strain evidence="5">NIVA-4/92</strain>
    </source>
</reference>
<accession>A0A8J5XHH7</accession>
<dbReference type="EMBL" id="JAGTXO010000006">
    <property type="protein sequence ID" value="KAG8467388.1"/>
    <property type="molecule type" value="Genomic_DNA"/>
</dbReference>
<feature type="compositionally biased region" description="Pro residues" evidence="3">
    <location>
        <begin position="265"/>
        <end position="277"/>
    </location>
</feature>
<dbReference type="OrthoDB" id="291007at2759"/>
<feature type="region of interest" description="Disordered" evidence="3">
    <location>
        <begin position="358"/>
        <end position="410"/>
    </location>
</feature>
<name>A0A8J5XHH7_DIALT</name>
<feature type="region of interest" description="Disordered" evidence="3">
    <location>
        <begin position="69"/>
        <end position="113"/>
    </location>
</feature>
<dbReference type="Proteomes" id="UP000751190">
    <property type="component" value="Unassembled WGS sequence"/>
</dbReference>
<dbReference type="Gene3D" id="2.40.20.10">
    <property type="entry name" value="Plasminogen Kringle 4"/>
    <property type="match status" value="2"/>
</dbReference>
<dbReference type="PROSITE" id="PS50070">
    <property type="entry name" value="KRINGLE_2"/>
    <property type="match status" value="2"/>
</dbReference>
<dbReference type="PANTHER" id="PTHR24261">
    <property type="entry name" value="PLASMINOGEN-RELATED"/>
    <property type="match status" value="1"/>
</dbReference>
<sequence>MVVAALFLPVGWAQSTMLDLLSSHRPSDAARASSGGPIVSLSDWASSRNLPITLPSAHADVVSLSQYMREHPSGDGPAGGLHPDLRTVRPDAPAPSSPRPSAASPSECYTKRTGEDYAGTRNVTRSGVACRPWALESLHRRDRHEGVIPPENHCRYVDADLGCAACYPECPTAAECRRSRLECCEIGAPRPSCAQPSAEAAVLLWPSAHGAEAASPTASPPPPLADGSFTMRLLARARSAAARSGQGAAPLGSDGRGGQRSAAPSEPPPPPSPPPPDLTSCYTHHDASDYRGVGNVTVNGYVCQRWTAQAPNAHPYRPGTAEWESAGLGDHNYCRRPGGFACAWCFVDKSAPPLFAEKSARGATRMSHGDREPRGQREPREGRDSRPHGAHEREGNGRGRRGDTPGDAEPAVVLLRPTPQLAPNERTELVLGVAGGSAPVVRKDAKRDKADWDCCDVMQHMRDDCSAPSPRPRPQSGPSAFARSVLPVPREPPRALARSAPPRPSVGDALADPAAWRVGCVLAGAASTLLALVAQWHGWRRTARALSAGGAACAQLPQAQPLPPPLAVSAML</sequence>
<feature type="domain" description="Kringle" evidence="4">
    <location>
        <begin position="114"/>
        <end position="193"/>
    </location>
</feature>
<feature type="compositionally biased region" description="Basic and acidic residues" evidence="3">
    <location>
        <begin position="367"/>
        <end position="404"/>
    </location>
</feature>
<evidence type="ECO:0000256" key="2">
    <source>
        <dbReference type="ARBA" id="ARBA00023157"/>
    </source>
</evidence>
<dbReference type="PANTHER" id="PTHR24261:SF7">
    <property type="entry name" value="KRINGLE DOMAIN-CONTAINING PROTEIN"/>
    <property type="match status" value="1"/>
</dbReference>
<feature type="compositionally biased region" description="Low complexity" evidence="3">
    <location>
        <begin position="237"/>
        <end position="249"/>
    </location>
</feature>
<comment type="caution">
    <text evidence="5">The sequence shown here is derived from an EMBL/GenBank/DDBJ whole genome shotgun (WGS) entry which is preliminary data.</text>
</comment>
<keyword evidence="6" id="KW-1185">Reference proteome</keyword>
<dbReference type="InterPro" id="IPR013806">
    <property type="entry name" value="Kringle-like"/>
</dbReference>